<protein>
    <submittedName>
        <fullName evidence="2">Uncharacterized protein</fullName>
    </submittedName>
</protein>
<gene>
    <name evidence="2" type="ORF">PEB0149_019340</name>
</gene>
<dbReference type="AlphaFoldDB" id="A0A1R0FBW3"/>
<feature type="transmembrane region" description="Helical" evidence="1">
    <location>
        <begin position="63"/>
        <end position="89"/>
    </location>
</feature>
<reference evidence="2 3" key="1">
    <citation type="submission" date="2016-12" db="EMBL/GenBank/DDBJ databases">
        <title>Comparative genomics of Bartonella apis.</title>
        <authorList>
            <person name="Engel P."/>
        </authorList>
    </citation>
    <scope>NUCLEOTIDE SEQUENCE [LARGE SCALE GENOMIC DNA]</scope>
    <source>
        <strain evidence="2 3">PEB0149</strain>
    </source>
</reference>
<sequence length="166" mass="19151">MTSLAHQNDDRFREPGIAAPLTFLIMFVIFIYGALLVGLLGISNWIIHAWNLTFFIDLGKFGVFLLAIIIPVLWAVIVGICASIPYYILRARGHYLMASKVATIIVLAMFHIFALPWILWPMVRRGSPKLRRKRIEKLRQMVKDGKMKDRLAERHQRLVARGYQFS</sequence>
<proteinExistence type="predicted"/>
<organism evidence="2 3">
    <name type="scientific">Bartonella apis</name>
    <dbReference type="NCBI Taxonomy" id="1686310"/>
    <lineage>
        <taxon>Bacteria</taxon>
        <taxon>Pseudomonadati</taxon>
        <taxon>Pseudomonadota</taxon>
        <taxon>Alphaproteobacteria</taxon>
        <taxon>Hyphomicrobiales</taxon>
        <taxon>Bartonellaceae</taxon>
        <taxon>Bartonella</taxon>
    </lineage>
</organism>
<dbReference type="EMBL" id="LXYT01000001">
    <property type="protein sequence ID" value="OLY44464.1"/>
    <property type="molecule type" value="Genomic_DNA"/>
</dbReference>
<name>A0A1R0FBW3_9HYPH</name>
<keyword evidence="1" id="KW-0472">Membrane</keyword>
<accession>A0A1R0FBW3</accession>
<feature type="transmembrane region" description="Helical" evidence="1">
    <location>
        <begin position="17"/>
        <end position="42"/>
    </location>
</feature>
<evidence type="ECO:0000313" key="3">
    <source>
        <dbReference type="Proteomes" id="UP000187344"/>
    </source>
</evidence>
<dbReference type="RefSeq" id="WP_075869591.1">
    <property type="nucleotide sequence ID" value="NZ_CALYQA010000002.1"/>
</dbReference>
<dbReference type="GeneID" id="92990912"/>
<keyword evidence="3" id="KW-1185">Reference proteome</keyword>
<keyword evidence="1" id="KW-1133">Transmembrane helix</keyword>
<keyword evidence="1" id="KW-0812">Transmembrane</keyword>
<dbReference type="Proteomes" id="UP000187344">
    <property type="component" value="Unassembled WGS sequence"/>
</dbReference>
<evidence type="ECO:0000256" key="1">
    <source>
        <dbReference type="SAM" id="Phobius"/>
    </source>
</evidence>
<feature type="transmembrane region" description="Helical" evidence="1">
    <location>
        <begin position="101"/>
        <end position="123"/>
    </location>
</feature>
<comment type="caution">
    <text evidence="2">The sequence shown here is derived from an EMBL/GenBank/DDBJ whole genome shotgun (WGS) entry which is preliminary data.</text>
</comment>
<evidence type="ECO:0000313" key="2">
    <source>
        <dbReference type="EMBL" id="OLY44464.1"/>
    </source>
</evidence>